<keyword evidence="1 7" id="KW-1003">Cell membrane</keyword>
<dbReference type="RefSeq" id="WP_064594354.1">
    <property type="nucleotide sequence ID" value="NZ_JBDJAE010000001.1"/>
</dbReference>
<keyword evidence="9" id="KW-0966">Cell projection</keyword>
<dbReference type="STRING" id="1691903.A9B99_02680"/>
<dbReference type="EMBL" id="LYRP01000001">
    <property type="protein sequence ID" value="OAT78644.1"/>
    <property type="molecule type" value="Genomic_DNA"/>
</dbReference>
<name>A0A1B7L8E9_9ENTR</name>
<comment type="subcellular location">
    <subcellularLocation>
        <location evidence="7">Cell membrane</location>
    </subcellularLocation>
    <subcellularLocation>
        <location evidence="7">Bacterial flagellum basal body</location>
    </subcellularLocation>
</comment>
<protein>
    <recommendedName>
        <fullName evidence="7">Flagellar protein</fullName>
    </recommendedName>
</protein>
<dbReference type="GO" id="GO:0005886">
    <property type="term" value="C:plasma membrane"/>
    <property type="evidence" value="ECO:0007669"/>
    <property type="project" value="UniProtKB-SubCell"/>
</dbReference>
<evidence type="ECO:0000256" key="7">
    <source>
        <dbReference type="RuleBase" id="RU362064"/>
    </source>
</evidence>
<evidence type="ECO:0000256" key="1">
    <source>
        <dbReference type="ARBA" id="ARBA00022475"/>
    </source>
</evidence>
<evidence type="ECO:0000313" key="9">
    <source>
        <dbReference type="EMBL" id="OAT78644.1"/>
    </source>
</evidence>
<dbReference type="InterPro" id="IPR022781">
    <property type="entry name" value="Flagellar_biosynth_FliO"/>
</dbReference>
<dbReference type="OrthoDB" id="6897726at2"/>
<evidence type="ECO:0000256" key="2">
    <source>
        <dbReference type="ARBA" id="ARBA00022692"/>
    </source>
</evidence>
<keyword evidence="2 7" id="KW-0812">Transmembrane</keyword>
<keyword evidence="9" id="KW-0282">Flagellum</keyword>
<dbReference type="AlphaFoldDB" id="A0A1B7L8E9"/>
<dbReference type="GO" id="GO:0044781">
    <property type="term" value="P:bacterial-type flagellum organization"/>
    <property type="evidence" value="ECO:0007669"/>
    <property type="project" value="UniProtKB-UniRule"/>
</dbReference>
<keyword evidence="3 7" id="KW-1133">Transmembrane helix</keyword>
<feature type="region of interest" description="Disordered" evidence="8">
    <location>
        <begin position="97"/>
        <end position="119"/>
    </location>
</feature>
<sequence>MANQTSTVVAQDVSSPATSLIQVSAALCVIIILILGIAWFAKRFGFTPRHSNARGLKVTASVTVGQREKVVIVDVENARLVLGVTATQITHLHTLPPAIPDEEETHADGSPAPRKPQSFQDALKTILKRQGKQ</sequence>
<dbReference type="PANTHER" id="PTHR38766:SF1">
    <property type="entry name" value="FLAGELLAR PROTEIN FLIO"/>
    <property type="match status" value="1"/>
</dbReference>
<evidence type="ECO:0000313" key="10">
    <source>
        <dbReference type="Proteomes" id="UP000078225"/>
    </source>
</evidence>
<evidence type="ECO:0000256" key="4">
    <source>
        <dbReference type="ARBA" id="ARBA00023136"/>
    </source>
</evidence>
<evidence type="ECO:0000256" key="8">
    <source>
        <dbReference type="SAM" id="MobiDB-lite"/>
    </source>
</evidence>
<dbReference type="PANTHER" id="PTHR38766">
    <property type="entry name" value="FLAGELLAR PROTEIN FLIO"/>
    <property type="match status" value="1"/>
</dbReference>
<keyword evidence="9" id="KW-0969">Cilium</keyword>
<gene>
    <name evidence="9" type="ORF">A9B99_02680</name>
</gene>
<accession>A0A1B7L8E9</accession>
<reference evidence="10" key="1">
    <citation type="submission" date="2016-05" db="EMBL/GenBank/DDBJ databases">
        <authorList>
            <person name="Behera P."/>
            <person name="Vaishampayan P."/>
            <person name="Singh N."/>
            <person name="Raina V."/>
            <person name="Suar M."/>
            <person name="Pattnaik A."/>
            <person name="Rastogi G."/>
        </authorList>
    </citation>
    <scope>NUCLEOTIDE SEQUENCE [LARGE SCALE GENOMIC DNA]</scope>
    <source>
        <strain evidence="10">MP23</strain>
    </source>
</reference>
<dbReference type="Proteomes" id="UP000078225">
    <property type="component" value="Unassembled WGS sequence"/>
</dbReference>
<evidence type="ECO:0000256" key="6">
    <source>
        <dbReference type="ARBA" id="ARBA00037937"/>
    </source>
</evidence>
<organism evidence="9 10">
    <name type="scientific">Mangrovibacter phragmitis</name>
    <dbReference type="NCBI Taxonomy" id="1691903"/>
    <lineage>
        <taxon>Bacteria</taxon>
        <taxon>Pseudomonadati</taxon>
        <taxon>Pseudomonadota</taxon>
        <taxon>Gammaproteobacteria</taxon>
        <taxon>Enterobacterales</taxon>
        <taxon>Enterobacteriaceae</taxon>
        <taxon>Mangrovibacter</taxon>
    </lineage>
</organism>
<evidence type="ECO:0000256" key="3">
    <source>
        <dbReference type="ARBA" id="ARBA00022989"/>
    </source>
</evidence>
<feature type="transmembrane region" description="Helical" evidence="7">
    <location>
        <begin position="20"/>
        <end position="41"/>
    </location>
</feature>
<keyword evidence="10" id="KW-1185">Reference proteome</keyword>
<comment type="similarity">
    <text evidence="6 7">Belongs to the FliO/MopB family.</text>
</comment>
<dbReference type="GO" id="GO:0009425">
    <property type="term" value="C:bacterial-type flagellum basal body"/>
    <property type="evidence" value="ECO:0007669"/>
    <property type="project" value="UniProtKB-SubCell"/>
</dbReference>
<evidence type="ECO:0000256" key="5">
    <source>
        <dbReference type="ARBA" id="ARBA00023143"/>
    </source>
</evidence>
<dbReference type="NCBIfam" id="TIGR03500">
    <property type="entry name" value="FliO_TIGR"/>
    <property type="match status" value="1"/>
</dbReference>
<keyword evidence="4 7" id="KW-0472">Membrane</keyword>
<keyword evidence="5 7" id="KW-0975">Bacterial flagellum</keyword>
<comment type="caution">
    <text evidence="9">The sequence shown here is derived from an EMBL/GenBank/DDBJ whole genome shotgun (WGS) entry which is preliminary data.</text>
</comment>
<proteinExistence type="inferred from homology"/>
<dbReference type="Pfam" id="PF04347">
    <property type="entry name" value="FliO"/>
    <property type="match status" value="1"/>
</dbReference>
<dbReference type="InterPro" id="IPR052205">
    <property type="entry name" value="FliO/MopB"/>
</dbReference>